<keyword evidence="1" id="KW-0732">Signal</keyword>
<accession>H1LCC8</accession>
<dbReference type="PATRIC" id="fig|797516.3.peg.209"/>
<organism evidence="2 3">
    <name type="scientific">Lentilactobacillus kisonensis F0435</name>
    <dbReference type="NCBI Taxonomy" id="797516"/>
    <lineage>
        <taxon>Bacteria</taxon>
        <taxon>Bacillati</taxon>
        <taxon>Bacillota</taxon>
        <taxon>Bacilli</taxon>
        <taxon>Lactobacillales</taxon>
        <taxon>Lactobacillaceae</taxon>
        <taxon>Lentilactobacillus</taxon>
    </lineage>
</organism>
<sequence length="248" mass="27010">MEELCMKFSVKKSLFVSLAALGLFTAAASSNASAKAKKSYPHLTANKVLSTNPYNRNVNLTGKNALYNKVGTLPGTRVVATKTTAKQIASSTNSKDNLRAYRVATTSKGSVYYKVVSFDGNYRGWVYGGKSTQAFAGGLKPYTTFTEGTLTDNQKNTLYRIANPGIANDGKSATYTEPHFTQYTLNRDDRQIDNTTTYGDARFHIDQIGTRTREGDTWVHIVATDPAYTVADGWIMLAGLTPASPVTK</sequence>
<dbReference type="AlphaFoldDB" id="H1LCC8"/>
<evidence type="ECO:0000313" key="2">
    <source>
        <dbReference type="EMBL" id="EHO54073.1"/>
    </source>
</evidence>
<dbReference type="STRING" id="797516.HMPREF9104_00241"/>
<feature type="signal peptide" evidence="1">
    <location>
        <begin position="1"/>
        <end position="34"/>
    </location>
</feature>
<name>H1LCC8_9LACO</name>
<dbReference type="EMBL" id="AGRJ01000028">
    <property type="protein sequence ID" value="EHO54073.1"/>
    <property type="molecule type" value="Genomic_DNA"/>
</dbReference>
<comment type="caution">
    <text evidence="2">The sequence shown here is derived from an EMBL/GenBank/DDBJ whole genome shotgun (WGS) entry which is preliminary data.</text>
</comment>
<dbReference type="HOGENOM" id="CLU_029521_1_0_9"/>
<protein>
    <submittedName>
        <fullName evidence="2">S-layer domain protein</fullName>
    </submittedName>
</protein>
<gene>
    <name evidence="2" type="ORF">HMPREF9104_00241</name>
</gene>
<reference evidence="2 3" key="1">
    <citation type="submission" date="2011-09" db="EMBL/GenBank/DDBJ databases">
        <authorList>
            <person name="Weinstock G."/>
            <person name="Sodergren E."/>
            <person name="Clifton S."/>
            <person name="Fulton L."/>
            <person name="Fulton B."/>
            <person name="Courtney L."/>
            <person name="Fronick C."/>
            <person name="Harrison M."/>
            <person name="Strong C."/>
            <person name="Farmer C."/>
            <person name="Delahaunty K."/>
            <person name="Markovic C."/>
            <person name="Hall O."/>
            <person name="Minx P."/>
            <person name="Tomlinson C."/>
            <person name="Mitreva M."/>
            <person name="Hou S."/>
            <person name="Chen J."/>
            <person name="Wollam A."/>
            <person name="Pepin K.H."/>
            <person name="Johnson M."/>
            <person name="Bhonagiri V."/>
            <person name="Zhang X."/>
            <person name="Suruliraj S."/>
            <person name="Warren W."/>
            <person name="Chinwalla A."/>
            <person name="Mardis E.R."/>
            <person name="Wilson R.K."/>
        </authorList>
    </citation>
    <scope>NUCLEOTIDE SEQUENCE [LARGE SCALE GENOMIC DNA]</scope>
    <source>
        <strain evidence="2 3">F0435</strain>
    </source>
</reference>
<dbReference type="Proteomes" id="UP000005025">
    <property type="component" value="Unassembled WGS sequence"/>
</dbReference>
<evidence type="ECO:0000313" key="3">
    <source>
        <dbReference type="Proteomes" id="UP000005025"/>
    </source>
</evidence>
<evidence type="ECO:0000256" key="1">
    <source>
        <dbReference type="SAM" id="SignalP"/>
    </source>
</evidence>
<feature type="chain" id="PRO_5039046154" evidence="1">
    <location>
        <begin position="35"/>
        <end position="248"/>
    </location>
</feature>
<proteinExistence type="predicted"/>